<comment type="caution">
    <text evidence="2">The sequence shown here is derived from an EMBL/GenBank/DDBJ whole genome shotgun (WGS) entry which is preliminary data.</text>
</comment>
<dbReference type="Proteomes" id="UP000295244">
    <property type="component" value="Unassembled WGS sequence"/>
</dbReference>
<accession>A0A4R1BGA9</accession>
<gene>
    <name evidence="2" type="ORF">E0L93_10285</name>
</gene>
<dbReference type="AlphaFoldDB" id="A0A4R1BGA9"/>
<feature type="region of interest" description="Disordered" evidence="1">
    <location>
        <begin position="38"/>
        <end position="61"/>
    </location>
</feature>
<reference evidence="2 3" key="1">
    <citation type="submission" date="2019-03" db="EMBL/GenBank/DDBJ databases">
        <title>Whole genome sequence of a novel Rubrobacter taiwanensis strain, isolated from Yellowstone National Park.</title>
        <authorList>
            <person name="Freed S."/>
            <person name="Ramaley R.F."/>
            <person name="Kyndt J.A."/>
        </authorList>
    </citation>
    <scope>NUCLEOTIDE SEQUENCE [LARGE SCALE GENOMIC DNA]</scope>
    <source>
        <strain evidence="2 3">Yellowstone</strain>
    </source>
</reference>
<evidence type="ECO:0000313" key="3">
    <source>
        <dbReference type="Proteomes" id="UP000295244"/>
    </source>
</evidence>
<feature type="compositionally biased region" description="Basic and acidic residues" evidence="1">
    <location>
        <begin position="38"/>
        <end position="49"/>
    </location>
</feature>
<proteinExistence type="predicted"/>
<name>A0A4R1BGA9_9ACTN</name>
<dbReference type="EMBL" id="SKBU01000017">
    <property type="protein sequence ID" value="TCJ16213.1"/>
    <property type="molecule type" value="Genomic_DNA"/>
</dbReference>
<evidence type="ECO:0000256" key="1">
    <source>
        <dbReference type="SAM" id="MobiDB-lite"/>
    </source>
</evidence>
<keyword evidence="3" id="KW-1185">Reference proteome</keyword>
<sequence>MNGACDHNYPGRLLIADDGIRARCTNCGTIGPVRRSAEEARRALRDSEGANRSPPASPCNHRGFSVAIERVEGGHRARCLGCGAVGPVRDRPETAWNALVFRPGRY</sequence>
<protein>
    <submittedName>
        <fullName evidence="2">Uncharacterized protein</fullName>
    </submittedName>
</protein>
<organism evidence="2 3">
    <name type="scientific">Rubrobacter taiwanensis</name>
    <dbReference type="NCBI Taxonomy" id="185139"/>
    <lineage>
        <taxon>Bacteria</taxon>
        <taxon>Bacillati</taxon>
        <taxon>Actinomycetota</taxon>
        <taxon>Rubrobacteria</taxon>
        <taxon>Rubrobacterales</taxon>
        <taxon>Rubrobacteraceae</taxon>
        <taxon>Rubrobacter</taxon>
    </lineage>
</organism>
<dbReference type="RefSeq" id="WP_132691604.1">
    <property type="nucleotide sequence ID" value="NZ_SKBU01000017.1"/>
</dbReference>
<evidence type="ECO:0000313" key="2">
    <source>
        <dbReference type="EMBL" id="TCJ16213.1"/>
    </source>
</evidence>